<dbReference type="RefSeq" id="WP_380598079.1">
    <property type="nucleotide sequence ID" value="NZ_JBHSDU010000003.1"/>
</dbReference>
<keyword evidence="2" id="KW-1185">Reference proteome</keyword>
<name>A0ABV8SVG5_9GAMM</name>
<accession>A0ABV8SVG5</accession>
<gene>
    <name evidence="1" type="ORF">ACFPN2_15645</name>
</gene>
<reference evidence="2" key="1">
    <citation type="journal article" date="2019" name="Int. J. Syst. Evol. Microbiol.">
        <title>The Global Catalogue of Microorganisms (GCM) 10K type strain sequencing project: providing services to taxonomists for standard genome sequencing and annotation.</title>
        <authorList>
            <consortium name="The Broad Institute Genomics Platform"/>
            <consortium name="The Broad Institute Genome Sequencing Center for Infectious Disease"/>
            <person name="Wu L."/>
            <person name="Ma J."/>
        </authorList>
    </citation>
    <scope>NUCLEOTIDE SEQUENCE [LARGE SCALE GENOMIC DNA]</scope>
    <source>
        <strain evidence="2">CGMCC 1.10759</strain>
    </source>
</reference>
<dbReference type="EMBL" id="JBHSDU010000003">
    <property type="protein sequence ID" value="MFC4310524.1"/>
    <property type="molecule type" value="Genomic_DNA"/>
</dbReference>
<organism evidence="1 2">
    <name type="scientific">Steroidobacter flavus</name>
    <dbReference type="NCBI Taxonomy" id="1842136"/>
    <lineage>
        <taxon>Bacteria</taxon>
        <taxon>Pseudomonadati</taxon>
        <taxon>Pseudomonadota</taxon>
        <taxon>Gammaproteobacteria</taxon>
        <taxon>Steroidobacterales</taxon>
        <taxon>Steroidobacteraceae</taxon>
        <taxon>Steroidobacter</taxon>
    </lineage>
</organism>
<proteinExistence type="predicted"/>
<dbReference type="Proteomes" id="UP001595904">
    <property type="component" value="Unassembled WGS sequence"/>
</dbReference>
<evidence type="ECO:0000313" key="2">
    <source>
        <dbReference type="Proteomes" id="UP001595904"/>
    </source>
</evidence>
<comment type="caution">
    <text evidence="1">The sequence shown here is derived from an EMBL/GenBank/DDBJ whole genome shotgun (WGS) entry which is preliminary data.</text>
</comment>
<protein>
    <submittedName>
        <fullName evidence="1">Uncharacterized protein</fullName>
    </submittedName>
</protein>
<evidence type="ECO:0000313" key="1">
    <source>
        <dbReference type="EMBL" id="MFC4310524.1"/>
    </source>
</evidence>
<sequence length="133" mass="14384">MRTFPKILPGGLAAVGADHTVLPSCCCGLETWKEWLNVLYGGGPPWTGHDPAPLVEVLEGKVYVWSDGAWGAKPESESPLVFTSDQFDRAVRKAANDIAGFVLPLRSWLQMHAGSSADAIVQKFTNTFVDPKS</sequence>